<dbReference type="RefSeq" id="WP_118863569.1">
    <property type="nucleotide sequence ID" value="NZ_QWLV01000002.1"/>
</dbReference>
<dbReference type="PANTHER" id="PTHR39662">
    <property type="entry name" value="DUF354 DOMAIN-CONTAINING PROTEIN-RELATED"/>
    <property type="match status" value="1"/>
</dbReference>
<dbReference type="SUPFAM" id="SSF53756">
    <property type="entry name" value="UDP-Glycosyltransferase/glycogen phosphorylase"/>
    <property type="match status" value="1"/>
</dbReference>
<gene>
    <name evidence="1" type="ORF">D1610_07930</name>
</gene>
<dbReference type="Pfam" id="PF04007">
    <property type="entry name" value="DUF354"/>
    <property type="match status" value="1"/>
</dbReference>
<sequence length="356" mass="39396">MKVLFDLVHPADALFFRHAIEALRRNGIDVRIASRDKDVLIPLLDDLGLAHVPLGRAGRGRAGLAIELLRRDWRLWRLVRRFRPDVMVGFGGVAIAHVGALTGIPSLSFYDTEHADLQIRLALPFISEWHVPESWRGAEAGGRTFRFAGGKQFAYLHPGHFFPSPKIARATGWDPARDNFLVRTVAWQANHDHGRSGLSTARLRELVRVLGARGKVHISAEGALPGDLEPLRYRGGVADFHHLLAHCRLCCGESITVASEAVTLGVPALLQIDKDYGYVAEQEAAGLISRLHAADDLGQAVERALAEDRQAFRARSRAFTERMGDVNCYIVSQIERLLETRRRPTRIPAGSRSASA</sequence>
<comment type="caution">
    <text evidence="1">The sequence shown here is derived from an EMBL/GenBank/DDBJ whole genome shotgun (WGS) entry which is preliminary data.</text>
</comment>
<keyword evidence="2" id="KW-1185">Reference proteome</keyword>
<reference evidence="1 2" key="1">
    <citation type="submission" date="2018-08" db="EMBL/GenBank/DDBJ databases">
        <title>The multiple taxonomic identification of Sphingomonas gilva.</title>
        <authorList>
            <person name="Zhu D."/>
            <person name="Zheng S."/>
        </authorList>
    </citation>
    <scope>NUCLEOTIDE SEQUENCE [LARGE SCALE GENOMIC DNA]</scope>
    <source>
        <strain evidence="1 2">ZDH117</strain>
    </source>
</reference>
<dbReference type="OrthoDB" id="7058268at2"/>
<name>A0A396RPI7_9SPHN</name>
<dbReference type="PANTHER" id="PTHR39662:SF1">
    <property type="entry name" value="DUF354 DOMAIN-CONTAINING PROTEIN"/>
    <property type="match status" value="1"/>
</dbReference>
<organism evidence="1 2">
    <name type="scientific">Sphingomonas gilva</name>
    <dbReference type="NCBI Taxonomy" id="2305907"/>
    <lineage>
        <taxon>Bacteria</taxon>
        <taxon>Pseudomonadati</taxon>
        <taxon>Pseudomonadota</taxon>
        <taxon>Alphaproteobacteria</taxon>
        <taxon>Sphingomonadales</taxon>
        <taxon>Sphingomonadaceae</taxon>
        <taxon>Sphingomonas</taxon>
    </lineage>
</organism>
<evidence type="ECO:0000313" key="1">
    <source>
        <dbReference type="EMBL" id="RHW18378.1"/>
    </source>
</evidence>
<evidence type="ECO:0000313" key="2">
    <source>
        <dbReference type="Proteomes" id="UP000266693"/>
    </source>
</evidence>
<protein>
    <submittedName>
        <fullName evidence="1">DUF354 domain-containing protein</fullName>
    </submittedName>
</protein>
<dbReference type="EMBL" id="QWLV01000002">
    <property type="protein sequence ID" value="RHW18378.1"/>
    <property type="molecule type" value="Genomic_DNA"/>
</dbReference>
<dbReference type="InterPro" id="IPR007152">
    <property type="entry name" value="DUF354"/>
</dbReference>
<proteinExistence type="predicted"/>
<dbReference type="AlphaFoldDB" id="A0A396RPI7"/>
<dbReference type="Proteomes" id="UP000266693">
    <property type="component" value="Unassembled WGS sequence"/>
</dbReference>
<accession>A0A396RPI7</accession>